<dbReference type="Pfam" id="PF04993">
    <property type="entry name" value="TfoX_N"/>
    <property type="match status" value="1"/>
</dbReference>
<evidence type="ECO:0000256" key="1">
    <source>
        <dbReference type="SAM" id="MobiDB-lite"/>
    </source>
</evidence>
<keyword evidence="4" id="KW-1185">Reference proteome</keyword>
<feature type="region of interest" description="Disordered" evidence="1">
    <location>
        <begin position="102"/>
        <end position="123"/>
    </location>
</feature>
<dbReference type="EMBL" id="JAAAMG010000009">
    <property type="protein sequence ID" value="NDW05306.1"/>
    <property type="molecule type" value="Genomic_DNA"/>
</dbReference>
<gene>
    <name evidence="3" type="ORF">GTK09_12800</name>
</gene>
<dbReference type="InterPro" id="IPR007076">
    <property type="entry name" value="TfoX_N"/>
</dbReference>
<organism evidence="3 4">
    <name type="scientific">Jiella pacifica</name>
    <dbReference type="NCBI Taxonomy" id="2696469"/>
    <lineage>
        <taxon>Bacteria</taxon>
        <taxon>Pseudomonadati</taxon>
        <taxon>Pseudomonadota</taxon>
        <taxon>Alphaproteobacteria</taxon>
        <taxon>Hyphomicrobiales</taxon>
        <taxon>Aurantimonadaceae</taxon>
        <taxon>Jiella</taxon>
    </lineage>
</organism>
<protein>
    <submittedName>
        <fullName evidence="3">Competence protein TfoX</fullName>
    </submittedName>
</protein>
<comment type="caution">
    <text evidence="3">The sequence shown here is derived from an EMBL/GenBank/DDBJ whole genome shotgun (WGS) entry which is preliminary data.</text>
</comment>
<evidence type="ECO:0000313" key="3">
    <source>
        <dbReference type="EMBL" id="NDW05306.1"/>
    </source>
</evidence>
<dbReference type="RefSeq" id="WP_163463559.1">
    <property type="nucleotide sequence ID" value="NZ_JAAAMG010000009.1"/>
</dbReference>
<sequence>MDEEFLRDLFRSLPQIGIRRMFGGQGIYSEGRIVALVIGGTLHLKSDPESEAVYAEAGLDRWTYTRPGRAAVKMPYWRFPEDAYDDPDEADRWIAIADAASRRVARQAPEKPPRKAKSRSTGR</sequence>
<reference evidence="3 4" key="1">
    <citation type="submission" date="2020-01" db="EMBL/GenBank/DDBJ databases">
        <title>Jiella pacifica sp. nov.</title>
        <authorList>
            <person name="Xue Z."/>
            <person name="Zhu S."/>
            <person name="Chen J."/>
            <person name="Yang J."/>
        </authorList>
    </citation>
    <scope>NUCLEOTIDE SEQUENCE [LARGE SCALE GENOMIC DNA]</scope>
    <source>
        <strain evidence="3 4">40Bstr34</strain>
    </source>
</reference>
<dbReference type="Gene3D" id="3.30.1460.30">
    <property type="entry name" value="YgaC/TfoX-N like chaperone"/>
    <property type="match status" value="1"/>
</dbReference>
<accession>A0A6N9T5G2</accession>
<proteinExistence type="predicted"/>
<evidence type="ECO:0000313" key="4">
    <source>
        <dbReference type="Proteomes" id="UP000469011"/>
    </source>
</evidence>
<dbReference type="AlphaFoldDB" id="A0A6N9T5G2"/>
<dbReference type="SUPFAM" id="SSF159894">
    <property type="entry name" value="YgaC/TfoX-N like"/>
    <property type="match status" value="1"/>
</dbReference>
<evidence type="ECO:0000259" key="2">
    <source>
        <dbReference type="Pfam" id="PF04993"/>
    </source>
</evidence>
<dbReference type="Proteomes" id="UP000469011">
    <property type="component" value="Unassembled WGS sequence"/>
</dbReference>
<feature type="compositionally biased region" description="Basic residues" evidence="1">
    <location>
        <begin position="114"/>
        <end position="123"/>
    </location>
</feature>
<feature type="domain" description="TfoX N-terminal" evidence="2">
    <location>
        <begin position="8"/>
        <end position="97"/>
    </location>
</feature>
<name>A0A6N9T5G2_9HYPH</name>